<accession>A0ABW0N5J4</accession>
<dbReference type="Gene3D" id="2.40.160.10">
    <property type="entry name" value="Porin"/>
    <property type="match status" value="1"/>
</dbReference>
<keyword evidence="6 11" id="KW-0732">Signal</keyword>
<dbReference type="CDD" id="cd00342">
    <property type="entry name" value="gram_neg_porins"/>
    <property type="match status" value="1"/>
</dbReference>
<evidence type="ECO:0000256" key="3">
    <source>
        <dbReference type="ARBA" id="ARBA00022448"/>
    </source>
</evidence>
<evidence type="ECO:0000256" key="11">
    <source>
        <dbReference type="SAM" id="SignalP"/>
    </source>
</evidence>
<dbReference type="Pfam" id="PF13609">
    <property type="entry name" value="Porin_4"/>
    <property type="match status" value="1"/>
</dbReference>
<dbReference type="EMBL" id="JBHSMF010000002">
    <property type="protein sequence ID" value="MFC5495935.1"/>
    <property type="molecule type" value="Genomic_DNA"/>
</dbReference>
<dbReference type="InterPro" id="IPR050298">
    <property type="entry name" value="Gram-neg_bact_OMP"/>
</dbReference>
<feature type="chain" id="PRO_5045378098" evidence="11">
    <location>
        <begin position="20"/>
        <end position="378"/>
    </location>
</feature>
<gene>
    <name evidence="13" type="ORF">ACFPOE_00170</name>
</gene>
<evidence type="ECO:0000256" key="4">
    <source>
        <dbReference type="ARBA" id="ARBA00022452"/>
    </source>
</evidence>
<evidence type="ECO:0000256" key="9">
    <source>
        <dbReference type="ARBA" id="ARBA00023136"/>
    </source>
</evidence>
<keyword evidence="5" id="KW-0812">Transmembrane</keyword>
<evidence type="ECO:0000256" key="10">
    <source>
        <dbReference type="ARBA" id="ARBA00023237"/>
    </source>
</evidence>
<protein>
    <submittedName>
        <fullName evidence="13">Porin</fullName>
    </submittedName>
</protein>
<dbReference type="PANTHER" id="PTHR34501">
    <property type="entry name" value="PROTEIN YDDL-RELATED"/>
    <property type="match status" value="1"/>
</dbReference>
<keyword evidence="4" id="KW-1134">Transmembrane beta strand</keyword>
<comment type="subunit">
    <text evidence="2">Homotrimer.</text>
</comment>
<feature type="domain" description="Porin" evidence="12">
    <location>
        <begin position="7"/>
        <end position="349"/>
    </location>
</feature>
<proteinExistence type="predicted"/>
<evidence type="ECO:0000313" key="14">
    <source>
        <dbReference type="Proteomes" id="UP001596037"/>
    </source>
</evidence>
<reference evidence="14" key="1">
    <citation type="journal article" date="2019" name="Int. J. Syst. Evol. Microbiol.">
        <title>The Global Catalogue of Microorganisms (GCM) 10K type strain sequencing project: providing services to taxonomists for standard genome sequencing and annotation.</title>
        <authorList>
            <consortium name="The Broad Institute Genomics Platform"/>
            <consortium name="The Broad Institute Genome Sequencing Center for Infectious Disease"/>
            <person name="Wu L."/>
            <person name="Ma J."/>
        </authorList>
    </citation>
    <scope>NUCLEOTIDE SEQUENCE [LARGE SCALE GENOMIC DNA]</scope>
    <source>
        <strain evidence="14">CCUG 57401</strain>
    </source>
</reference>
<organism evidence="13 14">
    <name type="scientific">Caenimonas terrae</name>
    <dbReference type="NCBI Taxonomy" id="696074"/>
    <lineage>
        <taxon>Bacteria</taxon>
        <taxon>Pseudomonadati</taxon>
        <taxon>Pseudomonadota</taxon>
        <taxon>Betaproteobacteria</taxon>
        <taxon>Burkholderiales</taxon>
        <taxon>Comamonadaceae</taxon>
        <taxon>Caenimonas</taxon>
    </lineage>
</organism>
<dbReference type="Proteomes" id="UP001596037">
    <property type="component" value="Unassembled WGS sequence"/>
</dbReference>
<sequence>MKNVFVLSAIALACGGAMAQSSVTLSGIVDVNVQRFDSGSVGKATMVGNGGLSTSRLVFRGTEDLGGGLYAGFWLEGSINPDTGEGRNSNLNNQPSGAVAGTAGTVGFKFDRQSYVSLGTKSLGELRMGHDFIPTHWNSIYFDPFNANGVARAGNLTFAGVTTAPLPSAITASNSVSYWLPANLGGVYGLVMVAAGENSSNAANAHDGNLAGFRLGYAAGPFDVAVAMTRTRNTASATIGDYTHANVGGTYNAGFAKFFALYNTVKVKLSTGDLRKDTMEVGAHIPVGPAGRIRLSYAVLDDRSAAALTNANGSARSSNDVRQWGIGYVHDLSKRTALYGTYASMSNRGQAAYALSGGRAPLPGEKTTGLEVGIRHSF</sequence>
<comment type="subcellular location">
    <subcellularLocation>
        <location evidence="1">Cell outer membrane</location>
        <topology evidence="1">Multi-pass membrane protein</topology>
    </subcellularLocation>
</comment>
<evidence type="ECO:0000256" key="5">
    <source>
        <dbReference type="ARBA" id="ARBA00022692"/>
    </source>
</evidence>
<comment type="caution">
    <text evidence="13">The sequence shown here is derived from an EMBL/GenBank/DDBJ whole genome shotgun (WGS) entry which is preliminary data.</text>
</comment>
<evidence type="ECO:0000256" key="6">
    <source>
        <dbReference type="ARBA" id="ARBA00022729"/>
    </source>
</evidence>
<keyword evidence="7" id="KW-0406">Ion transport</keyword>
<keyword evidence="9" id="KW-0472">Membrane</keyword>
<name>A0ABW0N5J4_9BURK</name>
<evidence type="ECO:0000256" key="2">
    <source>
        <dbReference type="ARBA" id="ARBA00011233"/>
    </source>
</evidence>
<dbReference type="RefSeq" id="WP_376847971.1">
    <property type="nucleotide sequence ID" value="NZ_JBHSMF010000002.1"/>
</dbReference>
<dbReference type="PANTHER" id="PTHR34501:SF9">
    <property type="entry name" value="MAJOR OUTER MEMBRANE PROTEIN P.IA"/>
    <property type="match status" value="1"/>
</dbReference>
<dbReference type="InterPro" id="IPR033900">
    <property type="entry name" value="Gram_neg_porin_domain"/>
</dbReference>
<keyword evidence="14" id="KW-1185">Reference proteome</keyword>
<evidence type="ECO:0000256" key="7">
    <source>
        <dbReference type="ARBA" id="ARBA00023065"/>
    </source>
</evidence>
<dbReference type="InterPro" id="IPR023614">
    <property type="entry name" value="Porin_dom_sf"/>
</dbReference>
<feature type="signal peptide" evidence="11">
    <location>
        <begin position="1"/>
        <end position="19"/>
    </location>
</feature>
<keyword evidence="10" id="KW-0998">Cell outer membrane</keyword>
<evidence type="ECO:0000256" key="8">
    <source>
        <dbReference type="ARBA" id="ARBA00023114"/>
    </source>
</evidence>
<dbReference type="SUPFAM" id="SSF56935">
    <property type="entry name" value="Porins"/>
    <property type="match status" value="1"/>
</dbReference>
<keyword evidence="8" id="KW-0626">Porin</keyword>
<keyword evidence="3" id="KW-0813">Transport</keyword>
<evidence type="ECO:0000313" key="13">
    <source>
        <dbReference type="EMBL" id="MFC5495935.1"/>
    </source>
</evidence>
<evidence type="ECO:0000259" key="12">
    <source>
        <dbReference type="Pfam" id="PF13609"/>
    </source>
</evidence>
<evidence type="ECO:0000256" key="1">
    <source>
        <dbReference type="ARBA" id="ARBA00004571"/>
    </source>
</evidence>